<feature type="transmembrane region" description="Helical" evidence="1">
    <location>
        <begin position="29"/>
        <end position="49"/>
    </location>
</feature>
<feature type="transmembrane region" description="Helical" evidence="1">
    <location>
        <begin position="69"/>
        <end position="89"/>
    </location>
</feature>
<evidence type="ECO:0000313" key="3">
    <source>
        <dbReference type="Proteomes" id="UP001185863"/>
    </source>
</evidence>
<dbReference type="Pfam" id="PF19545">
    <property type="entry name" value="DUF6069"/>
    <property type="match status" value="1"/>
</dbReference>
<keyword evidence="1" id="KW-1133">Transmembrane helix</keyword>
<accession>A0AAE4V203</accession>
<dbReference type="AlphaFoldDB" id="A0AAE4V203"/>
<name>A0AAE4V203_9NOCA</name>
<keyword evidence="1" id="KW-0812">Transmembrane</keyword>
<dbReference type="EMBL" id="JAWLUP010000073">
    <property type="protein sequence ID" value="MDV7267148.1"/>
    <property type="molecule type" value="Genomic_DNA"/>
</dbReference>
<organism evidence="2 3">
    <name type="scientific">Rhodococcus oxybenzonivorans</name>
    <dbReference type="NCBI Taxonomy" id="1990687"/>
    <lineage>
        <taxon>Bacteria</taxon>
        <taxon>Bacillati</taxon>
        <taxon>Actinomycetota</taxon>
        <taxon>Actinomycetes</taxon>
        <taxon>Mycobacteriales</taxon>
        <taxon>Nocardiaceae</taxon>
        <taxon>Rhodococcus</taxon>
    </lineage>
</organism>
<protein>
    <submittedName>
        <fullName evidence="2">DUF6069 family protein</fullName>
    </submittedName>
</protein>
<sequence length="156" mass="16026">MSSTETTATATSAATKFNPLTLELSRPAAVLWTAVIALVPNLVLWLLALPAGASFEMTDAGKTTSAAPGGVIVMTVVPLLIGMTLAALISVKLPAIIRPAEVIGVVLALATIILTIQADFDAASTISLSLMHVVVAAAIVVGLEAMRRRIVRTANV</sequence>
<dbReference type="InterPro" id="IPR045713">
    <property type="entry name" value="DUF6069"/>
</dbReference>
<comment type="caution">
    <text evidence="2">The sequence shown here is derived from an EMBL/GenBank/DDBJ whole genome shotgun (WGS) entry which is preliminary data.</text>
</comment>
<gene>
    <name evidence="2" type="ORF">R4315_21710</name>
</gene>
<feature type="transmembrane region" description="Helical" evidence="1">
    <location>
        <begin position="122"/>
        <end position="143"/>
    </location>
</feature>
<dbReference type="Proteomes" id="UP001185863">
    <property type="component" value="Unassembled WGS sequence"/>
</dbReference>
<proteinExistence type="predicted"/>
<evidence type="ECO:0000256" key="1">
    <source>
        <dbReference type="SAM" id="Phobius"/>
    </source>
</evidence>
<feature type="transmembrane region" description="Helical" evidence="1">
    <location>
        <begin position="96"/>
        <end position="116"/>
    </location>
</feature>
<dbReference type="RefSeq" id="WP_213576074.1">
    <property type="nucleotide sequence ID" value="NZ_JAWLUP010000073.1"/>
</dbReference>
<evidence type="ECO:0000313" key="2">
    <source>
        <dbReference type="EMBL" id="MDV7267148.1"/>
    </source>
</evidence>
<reference evidence="2" key="1">
    <citation type="submission" date="2023-10" db="EMBL/GenBank/DDBJ databases">
        <title>Development of a sustainable strategy for remediation of hydrocarbon-contaminated territories based on the waste exchange concept.</title>
        <authorList>
            <person name="Krivoruchko A."/>
        </authorList>
    </citation>
    <scope>NUCLEOTIDE SEQUENCE</scope>
    <source>
        <strain evidence="2">IEGM 68</strain>
    </source>
</reference>
<keyword evidence="1" id="KW-0472">Membrane</keyword>